<evidence type="ECO:0000313" key="2">
    <source>
        <dbReference type="EMBL" id="GAL70719.1"/>
    </source>
</evidence>
<evidence type="ECO:0000313" key="4">
    <source>
        <dbReference type="Proteomes" id="UP000029646"/>
    </source>
</evidence>
<dbReference type="Proteomes" id="UP000029646">
    <property type="component" value="Unassembled WGS sequence"/>
</dbReference>
<dbReference type="RefSeq" id="WP_369385025.1">
    <property type="nucleotide sequence ID" value="NZ_BBNR01000007.1"/>
</dbReference>
<dbReference type="EMBL" id="BBNR01000007">
    <property type="protein sequence ID" value="GAL67014.1"/>
    <property type="molecule type" value="Genomic_DNA"/>
</dbReference>
<accession>A0A090W5I9</accession>
<gene>
    <name evidence="1" type="ORF">JCM19301_2179</name>
    <name evidence="2" type="ORF">JCM19302_2441</name>
</gene>
<dbReference type="AlphaFoldDB" id="A0A090W5I9"/>
<dbReference type="Proteomes" id="UP000029641">
    <property type="component" value="Unassembled WGS sequence"/>
</dbReference>
<proteinExistence type="predicted"/>
<evidence type="ECO:0000313" key="1">
    <source>
        <dbReference type="EMBL" id="GAL67014.1"/>
    </source>
</evidence>
<dbReference type="EMBL" id="BBNS01000007">
    <property type="protein sequence ID" value="GAL70719.1"/>
    <property type="molecule type" value="Genomic_DNA"/>
</dbReference>
<sequence length="87" mass="10042">MQLLFKKSLSHLLILLGFIFVSLAYFNPVLQGKQIYQSDIVQYIGMSKQQKDFKAQTGKETYWTNGAFAGMPTYQLGARYPHNYIKN</sequence>
<evidence type="ECO:0000313" key="3">
    <source>
        <dbReference type="Proteomes" id="UP000029641"/>
    </source>
</evidence>
<name>A0A090W5I9_9FLAO</name>
<dbReference type="eggNOG" id="COG4485">
    <property type="taxonomic scope" value="Bacteria"/>
</dbReference>
<reference evidence="3 4" key="1">
    <citation type="journal article" date="2014" name="Genome Announc.">
        <title>Draft Genome Sequence of Marine Flavobacterium Jejuia pallidilutea Strain 11shimoA1 and Pigmentation Mutants.</title>
        <authorList>
            <person name="Takatani N."/>
            <person name="Nakanishi M."/>
            <person name="Meirelles P."/>
            <person name="Mino S."/>
            <person name="Suda W."/>
            <person name="Oshima K."/>
            <person name="Hattori M."/>
            <person name="Ohkuma M."/>
            <person name="Hosokawa M."/>
            <person name="Miyashita K."/>
            <person name="Thompson F.L."/>
            <person name="Niwa A."/>
            <person name="Sawabe T."/>
            <person name="Sawabe T."/>
        </authorList>
    </citation>
    <scope>NUCLEOTIDE SEQUENCE [LARGE SCALE GENOMIC DNA]</scope>
    <source>
        <strain evidence="1 3">JCM 19301</strain>
        <strain evidence="2">JCM 19302</strain>
        <strain evidence="4">JCM19302</strain>
    </source>
</reference>
<organism evidence="2 4">
    <name type="scientific">Jejuia pallidilutea</name>
    <dbReference type="NCBI Taxonomy" id="504487"/>
    <lineage>
        <taxon>Bacteria</taxon>
        <taxon>Pseudomonadati</taxon>
        <taxon>Bacteroidota</taxon>
        <taxon>Flavobacteriia</taxon>
        <taxon>Flavobacteriales</taxon>
        <taxon>Flavobacteriaceae</taxon>
        <taxon>Jejuia</taxon>
    </lineage>
</organism>
<comment type="caution">
    <text evidence="2">The sequence shown here is derived from an EMBL/GenBank/DDBJ whole genome shotgun (WGS) entry which is preliminary data.</text>
</comment>
<protein>
    <submittedName>
        <fullName evidence="2">Uncharacterized protein</fullName>
    </submittedName>
</protein>